<organism evidence="2 3">
    <name type="scientific">Candidatus Chloroploca asiatica</name>
    <dbReference type="NCBI Taxonomy" id="1506545"/>
    <lineage>
        <taxon>Bacteria</taxon>
        <taxon>Bacillati</taxon>
        <taxon>Chloroflexota</taxon>
        <taxon>Chloroflexia</taxon>
        <taxon>Chloroflexales</taxon>
        <taxon>Chloroflexineae</taxon>
        <taxon>Oscillochloridaceae</taxon>
        <taxon>Candidatus Chloroploca</taxon>
    </lineage>
</organism>
<proteinExistence type="predicted"/>
<evidence type="ECO:0000256" key="1">
    <source>
        <dbReference type="SAM" id="Coils"/>
    </source>
</evidence>
<protein>
    <submittedName>
        <fullName evidence="2">Uncharacterized protein</fullName>
    </submittedName>
</protein>
<gene>
    <name evidence="2" type="ORF">A9Q02_04075</name>
</gene>
<comment type="caution">
    <text evidence="2">The sequence shown here is derived from an EMBL/GenBank/DDBJ whole genome shotgun (WGS) entry which is preliminary data.</text>
</comment>
<sequence length="164" mass="18433">MPTIPRRWPIEVESEREEAIRSANEAAQILQKAQATLDSARAKVNAHQSFALVLVTDTERYLADALTRTERVRRYLSVARSKSINGRWPQGVSRQREEAEEALDRAITLLYDGERGLAPLREKVTKNPALCDAMIADLSLALARSLNRIERVVRLLTEAGLGRD</sequence>
<evidence type="ECO:0000313" key="3">
    <source>
        <dbReference type="Proteomes" id="UP000220922"/>
    </source>
</evidence>
<reference evidence="2 3" key="1">
    <citation type="submission" date="2016-05" db="EMBL/GenBank/DDBJ databases">
        <authorList>
            <person name="Lavstsen T."/>
            <person name="Jespersen J.S."/>
        </authorList>
    </citation>
    <scope>NUCLEOTIDE SEQUENCE [LARGE SCALE GENOMIC DNA]</scope>
    <source>
        <strain evidence="2 3">B7-9</strain>
    </source>
</reference>
<accession>A0A2H3KIF9</accession>
<feature type="coiled-coil region" evidence="1">
    <location>
        <begin position="16"/>
        <end position="43"/>
    </location>
</feature>
<dbReference type="AlphaFoldDB" id="A0A2H3KIF9"/>
<name>A0A2H3KIF9_9CHLR</name>
<dbReference type="OrthoDB" id="157629at2"/>
<keyword evidence="1" id="KW-0175">Coiled coil</keyword>
<keyword evidence="3" id="KW-1185">Reference proteome</keyword>
<evidence type="ECO:0000313" key="2">
    <source>
        <dbReference type="EMBL" id="PDV97639.1"/>
    </source>
</evidence>
<dbReference type="EMBL" id="LYXE01000127">
    <property type="protein sequence ID" value="PDV97639.1"/>
    <property type="molecule type" value="Genomic_DNA"/>
</dbReference>
<dbReference type="Proteomes" id="UP000220922">
    <property type="component" value="Unassembled WGS sequence"/>
</dbReference>
<dbReference type="RefSeq" id="WP_141508988.1">
    <property type="nucleotide sequence ID" value="NZ_LYXE01000127.1"/>
</dbReference>